<sequence>MKQLVRVALLDSDSDVRFGRKMIISSNPKFEIVFESDGLSEDLVAVADGLIDVLVINQRLASGAGVSFYQSLRSLVGIKQATACVLTSAFDQPTLLLAALEEGVSQVVSLEQGPEALMNAIAAAKTGDQALSLGELYSLVLAETPSRELNQDLLRLVGDLPQKLESNLRRLQSVWKKGDAAELENFELKSLTGLVDKLPVKTASELVIRLQRSGLLDGE</sequence>
<protein>
    <submittedName>
        <fullName evidence="2">Unannotated protein</fullName>
    </submittedName>
</protein>
<feature type="domain" description="Response regulatory" evidence="1">
    <location>
        <begin position="6"/>
        <end position="125"/>
    </location>
</feature>
<evidence type="ECO:0000259" key="1">
    <source>
        <dbReference type="PROSITE" id="PS50110"/>
    </source>
</evidence>
<dbReference type="SUPFAM" id="SSF52172">
    <property type="entry name" value="CheY-like"/>
    <property type="match status" value="1"/>
</dbReference>
<evidence type="ECO:0000313" key="2">
    <source>
        <dbReference type="EMBL" id="CAB4626222.1"/>
    </source>
</evidence>
<dbReference type="InterPro" id="IPR011006">
    <property type="entry name" value="CheY-like_superfamily"/>
</dbReference>
<dbReference type="GO" id="GO:0000160">
    <property type="term" value="P:phosphorelay signal transduction system"/>
    <property type="evidence" value="ECO:0007669"/>
    <property type="project" value="InterPro"/>
</dbReference>
<proteinExistence type="predicted"/>
<gene>
    <name evidence="2" type="ORF">UFOPK2032_00266</name>
</gene>
<dbReference type="AlphaFoldDB" id="A0A6J6INP1"/>
<dbReference type="Gene3D" id="3.40.50.2300">
    <property type="match status" value="1"/>
</dbReference>
<dbReference type="PROSITE" id="PS50110">
    <property type="entry name" value="RESPONSE_REGULATORY"/>
    <property type="match status" value="1"/>
</dbReference>
<dbReference type="InterPro" id="IPR001789">
    <property type="entry name" value="Sig_transdc_resp-reg_receiver"/>
</dbReference>
<name>A0A6J6INP1_9ZZZZ</name>
<dbReference type="EMBL" id="CAEZVM010000005">
    <property type="protein sequence ID" value="CAB4626222.1"/>
    <property type="molecule type" value="Genomic_DNA"/>
</dbReference>
<organism evidence="2">
    <name type="scientific">freshwater metagenome</name>
    <dbReference type="NCBI Taxonomy" id="449393"/>
    <lineage>
        <taxon>unclassified sequences</taxon>
        <taxon>metagenomes</taxon>
        <taxon>ecological metagenomes</taxon>
    </lineage>
</organism>
<reference evidence="2" key="1">
    <citation type="submission" date="2020-05" db="EMBL/GenBank/DDBJ databases">
        <authorList>
            <person name="Chiriac C."/>
            <person name="Salcher M."/>
            <person name="Ghai R."/>
            <person name="Kavagutti S V."/>
        </authorList>
    </citation>
    <scope>NUCLEOTIDE SEQUENCE</scope>
</reference>
<accession>A0A6J6INP1</accession>